<dbReference type="CDD" id="cd06257">
    <property type="entry name" value="DnaJ"/>
    <property type="match status" value="1"/>
</dbReference>
<gene>
    <name evidence="5" type="ORF">g.37068</name>
</gene>
<dbReference type="PROSITE" id="PS50005">
    <property type="entry name" value="TPR"/>
    <property type="match status" value="1"/>
</dbReference>
<dbReference type="PANTHER" id="PTHR45188:SF2">
    <property type="entry name" value="DNAJ HOMOLOG SUBFAMILY C MEMBER 7"/>
    <property type="match status" value="1"/>
</dbReference>
<dbReference type="InterPro" id="IPR019734">
    <property type="entry name" value="TPR_rpt"/>
</dbReference>
<dbReference type="AlphaFoldDB" id="A0A1D2A433"/>
<dbReference type="Pfam" id="PF00226">
    <property type="entry name" value="DnaJ"/>
    <property type="match status" value="1"/>
</dbReference>
<dbReference type="PANTHER" id="PTHR45188">
    <property type="entry name" value="DNAJ PROTEIN P58IPK HOMOLOG"/>
    <property type="match status" value="1"/>
</dbReference>
<dbReference type="InterPro" id="IPR018253">
    <property type="entry name" value="DnaJ_domain_CS"/>
</dbReference>
<dbReference type="InterPro" id="IPR011990">
    <property type="entry name" value="TPR-like_helical_dom_sf"/>
</dbReference>
<evidence type="ECO:0000259" key="4">
    <source>
        <dbReference type="PROSITE" id="PS50076"/>
    </source>
</evidence>
<evidence type="ECO:0000256" key="1">
    <source>
        <dbReference type="ARBA" id="ARBA00022737"/>
    </source>
</evidence>
<accession>A0A1D2A433</accession>
<dbReference type="PROSITE" id="PS50076">
    <property type="entry name" value="DNAJ_2"/>
    <property type="match status" value="1"/>
</dbReference>
<feature type="domain" description="J" evidence="4">
    <location>
        <begin position="360"/>
        <end position="427"/>
    </location>
</feature>
<dbReference type="Pfam" id="PF14559">
    <property type="entry name" value="TPR_19"/>
    <property type="match status" value="1"/>
</dbReference>
<dbReference type="SMART" id="SM00028">
    <property type="entry name" value="TPR"/>
    <property type="match status" value="7"/>
</dbReference>
<sequence length="486" mass="50015">AAAAEAEAQRGAGNAAFRAGRFAEAVRRYDAALAAAPRVAALLGNRSAALCALGRFPAALADGLAAVEVEPSYAKGWARAARAAACLGRWDRAEELYVKAAALDVAWAPERVAAQIAAARVAAAGAALAAGDPVRALAAAEAASAALSPAPEPARALRAESLLALGRPAEALAEARGATVDGAEGAPAALALRGRCLYACGNLALAEQCLARALAADPDCPGAARPLKRLRALAGAKERGNAAFRAGRWQEAWDEYSAALAADPGLRAEAVAQVACNRSAAAGRLGRWAEALADAEAALGMEPGYGRARARRAAALAALGRHDEGLAELAELRSTQPEYPGLDRLLADARLAKKKAERVDYYAVLGVEEDVHPDALKKAYRRAALKSHPDKAEEGERAEAEVNFKLVGEAYAVLSDPAKRQRYDAGWSSTEIESGCPEGGCCGGGGSGGGVPTDIFAQMFQRGNGFGPSYGGGPTFASGPQFRARW</sequence>
<organism evidence="5">
    <name type="scientific">Auxenochlorella protothecoides</name>
    <name type="common">Green microalga</name>
    <name type="synonym">Chlorella protothecoides</name>
    <dbReference type="NCBI Taxonomy" id="3075"/>
    <lineage>
        <taxon>Eukaryota</taxon>
        <taxon>Viridiplantae</taxon>
        <taxon>Chlorophyta</taxon>
        <taxon>core chlorophytes</taxon>
        <taxon>Trebouxiophyceae</taxon>
        <taxon>Chlorellales</taxon>
        <taxon>Chlorellaceae</taxon>
        <taxon>Auxenochlorella</taxon>
    </lineage>
</organism>
<proteinExistence type="predicted"/>
<keyword evidence="2 3" id="KW-0802">TPR repeat</keyword>
<dbReference type="PRINTS" id="PR00625">
    <property type="entry name" value="JDOMAIN"/>
</dbReference>
<dbReference type="InterPro" id="IPR001623">
    <property type="entry name" value="DnaJ_domain"/>
</dbReference>
<name>A0A1D2A433_AUXPR</name>
<reference evidence="5" key="1">
    <citation type="submission" date="2015-08" db="EMBL/GenBank/DDBJ databases">
        <authorList>
            <person name="Babu N.S."/>
            <person name="Beckwith C.J."/>
            <person name="Beseler K.G."/>
            <person name="Brison A."/>
            <person name="Carone J.V."/>
            <person name="Caskin T.P."/>
            <person name="Diamond M."/>
            <person name="Durham M.E."/>
            <person name="Foxe J.M."/>
            <person name="Go M."/>
            <person name="Henderson B.A."/>
            <person name="Jones I.B."/>
            <person name="McGettigan J.A."/>
            <person name="Micheletti S.J."/>
            <person name="Nasrallah M.E."/>
            <person name="Ortiz D."/>
            <person name="Piller C.R."/>
            <person name="Privatt S.R."/>
            <person name="Schneider S.L."/>
            <person name="Sharp S."/>
            <person name="Smith T.C."/>
            <person name="Stanton J.D."/>
            <person name="Ullery H.E."/>
            <person name="Wilson R.J."/>
            <person name="Serrano M.G."/>
            <person name="Buck G."/>
            <person name="Lee V."/>
            <person name="Wang Y."/>
            <person name="Carvalho R."/>
            <person name="Voegtly L."/>
            <person name="Shi R."/>
            <person name="Duckworth R."/>
            <person name="Johnson A."/>
            <person name="Loviza R."/>
            <person name="Walstead R."/>
            <person name="Shah Z."/>
            <person name="Kiflezghi M."/>
            <person name="Wade K."/>
            <person name="Ball S.L."/>
            <person name="Bradley K.W."/>
            <person name="Asai D.J."/>
            <person name="Bowman C.A."/>
            <person name="Russell D.A."/>
            <person name="Pope W.H."/>
            <person name="Jacobs-Sera D."/>
            <person name="Hendrix R.W."/>
            <person name="Hatfull G.F."/>
        </authorList>
    </citation>
    <scope>NUCLEOTIDE SEQUENCE</scope>
</reference>
<dbReference type="PROSITE" id="PS00636">
    <property type="entry name" value="DNAJ_1"/>
    <property type="match status" value="1"/>
</dbReference>
<feature type="non-terminal residue" evidence="5">
    <location>
        <position position="1"/>
    </location>
</feature>
<dbReference type="InterPro" id="IPR036869">
    <property type="entry name" value="J_dom_sf"/>
</dbReference>
<feature type="repeat" description="TPR" evidence="3">
    <location>
        <begin position="6"/>
        <end position="39"/>
    </location>
</feature>
<dbReference type="SMART" id="SM00271">
    <property type="entry name" value="DnaJ"/>
    <property type="match status" value="1"/>
</dbReference>
<dbReference type="Gene3D" id="1.10.287.110">
    <property type="entry name" value="DnaJ domain"/>
    <property type="match status" value="1"/>
</dbReference>
<evidence type="ECO:0000313" key="5">
    <source>
        <dbReference type="EMBL" id="JAT73947.1"/>
    </source>
</evidence>
<dbReference type="EMBL" id="GDKF01004675">
    <property type="protein sequence ID" value="JAT73947.1"/>
    <property type="molecule type" value="Transcribed_RNA"/>
</dbReference>
<keyword evidence="1" id="KW-0677">Repeat</keyword>
<dbReference type="SUPFAM" id="SSF46565">
    <property type="entry name" value="Chaperone J-domain"/>
    <property type="match status" value="1"/>
</dbReference>
<dbReference type="Gene3D" id="1.25.40.10">
    <property type="entry name" value="Tetratricopeptide repeat domain"/>
    <property type="match status" value="3"/>
</dbReference>
<evidence type="ECO:0000256" key="2">
    <source>
        <dbReference type="ARBA" id="ARBA00022803"/>
    </source>
</evidence>
<protein>
    <recommendedName>
        <fullName evidence="4">J domain-containing protein</fullName>
    </recommendedName>
</protein>
<dbReference type="SUPFAM" id="SSF48452">
    <property type="entry name" value="TPR-like"/>
    <property type="match status" value="3"/>
</dbReference>
<dbReference type="Pfam" id="PF13432">
    <property type="entry name" value="TPR_16"/>
    <property type="match status" value="2"/>
</dbReference>
<evidence type="ECO:0000256" key="3">
    <source>
        <dbReference type="PROSITE-ProRule" id="PRU00339"/>
    </source>
</evidence>